<proteinExistence type="predicted"/>
<dbReference type="Proteomes" id="UP001345963">
    <property type="component" value="Unassembled WGS sequence"/>
</dbReference>
<gene>
    <name evidence="2" type="ORF">ATANTOWER_001662</name>
</gene>
<comment type="caution">
    <text evidence="2">The sequence shown here is derived from an EMBL/GenBank/DDBJ whole genome shotgun (WGS) entry which is preliminary data.</text>
</comment>
<dbReference type="EMBL" id="JAHUTI010020839">
    <property type="protein sequence ID" value="MED6239090.1"/>
    <property type="molecule type" value="Genomic_DNA"/>
</dbReference>
<name>A0ABU7AMH8_9TELE</name>
<organism evidence="2 3">
    <name type="scientific">Ataeniobius toweri</name>
    <dbReference type="NCBI Taxonomy" id="208326"/>
    <lineage>
        <taxon>Eukaryota</taxon>
        <taxon>Metazoa</taxon>
        <taxon>Chordata</taxon>
        <taxon>Craniata</taxon>
        <taxon>Vertebrata</taxon>
        <taxon>Euteleostomi</taxon>
        <taxon>Actinopterygii</taxon>
        <taxon>Neopterygii</taxon>
        <taxon>Teleostei</taxon>
        <taxon>Neoteleostei</taxon>
        <taxon>Acanthomorphata</taxon>
        <taxon>Ovalentaria</taxon>
        <taxon>Atherinomorphae</taxon>
        <taxon>Cyprinodontiformes</taxon>
        <taxon>Goodeidae</taxon>
        <taxon>Ataeniobius</taxon>
    </lineage>
</organism>
<evidence type="ECO:0000256" key="1">
    <source>
        <dbReference type="SAM" id="MobiDB-lite"/>
    </source>
</evidence>
<keyword evidence="3" id="KW-1185">Reference proteome</keyword>
<feature type="region of interest" description="Disordered" evidence="1">
    <location>
        <begin position="55"/>
        <end position="84"/>
    </location>
</feature>
<accession>A0ABU7AMH8</accession>
<feature type="non-terminal residue" evidence="2">
    <location>
        <position position="1"/>
    </location>
</feature>
<protein>
    <submittedName>
        <fullName evidence="2">Uncharacterized protein</fullName>
    </submittedName>
</protein>
<evidence type="ECO:0000313" key="3">
    <source>
        <dbReference type="Proteomes" id="UP001345963"/>
    </source>
</evidence>
<reference evidence="2 3" key="1">
    <citation type="submission" date="2021-07" db="EMBL/GenBank/DDBJ databases">
        <authorList>
            <person name="Palmer J.M."/>
        </authorList>
    </citation>
    <scope>NUCLEOTIDE SEQUENCE [LARGE SCALE GENOMIC DNA]</scope>
    <source>
        <strain evidence="2 3">AT_MEX2019</strain>
        <tissue evidence="2">Muscle</tissue>
    </source>
</reference>
<sequence>EFWKLQPRCPSPELPLCFQLQTKLLRSRLNLTINLPAHPPTLTLQSLWSFLEEKKHKKKQSNSPSKTVHCLSASSHHGKTNLLLPPALPRTQPLEIPILLAAPVLVPVRP</sequence>
<evidence type="ECO:0000313" key="2">
    <source>
        <dbReference type="EMBL" id="MED6239090.1"/>
    </source>
</evidence>